<evidence type="ECO:0000313" key="3">
    <source>
        <dbReference type="EMBL" id="QJA89574.1"/>
    </source>
</evidence>
<reference evidence="1" key="1">
    <citation type="submission" date="2020-03" db="EMBL/GenBank/DDBJ databases">
        <title>The deep terrestrial virosphere.</title>
        <authorList>
            <person name="Holmfeldt K."/>
            <person name="Nilsson E."/>
            <person name="Simone D."/>
            <person name="Lopez-Fernandez M."/>
            <person name="Wu X."/>
            <person name="de Brujin I."/>
            <person name="Lundin D."/>
            <person name="Andersson A."/>
            <person name="Bertilsson S."/>
            <person name="Dopson M."/>
        </authorList>
    </citation>
    <scope>NUCLEOTIDE SEQUENCE</scope>
    <source>
        <strain evidence="2">MM415A01915</strain>
        <strain evidence="3">MM415B02528</strain>
        <strain evidence="1">TM448A01894</strain>
        <strain evidence="4">TM448B01938</strain>
    </source>
</reference>
<name>A0A6H1ZT80_9ZZZZ</name>
<evidence type="ECO:0000313" key="4">
    <source>
        <dbReference type="EMBL" id="QJI00399.1"/>
    </source>
</evidence>
<gene>
    <name evidence="2" type="ORF">MM415A01915_0020</name>
    <name evidence="3" type="ORF">MM415B02528_0019</name>
    <name evidence="1" type="ORF">TM448A01894_0021</name>
    <name evidence="4" type="ORF">TM448B01938_0003</name>
</gene>
<dbReference type="EMBL" id="MT144217">
    <property type="protein sequence ID" value="QJA50784.1"/>
    <property type="molecule type" value="Genomic_DNA"/>
</dbReference>
<accession>A0A6H1ZT80</accession>
<organism evidence="1">
    <name type="scientific">viral metagenome</name>
    <dbReference type="NCBI Taxonomy" id="1070528"/>
    <lineage>
        <taxon>unclassified sequences</taxon>
        <taxon>metagenomes</taxon>
        <taxon>organismal metagenomes</taxon>
    </lineage>
</organism>
<evidence type="ECO:0000313" key="1">
    <source>
        <dbReference type="EMBL" id="QJA50784.1"/>
    </source>
</evidence>
<evidence type="ECO:0000313" key="2">
    <source>
        <dbReference type="EMBL" id="QJA74885.1"/>
    </source>
</evidence>
<sequence length="101" mass="12116">MIIEVGTDFQIASDDNNYIIYERLKTPYKYVDKRTNETKITEWKPIKYPNSLESAYKLIFELKVKRIDQVEIKAIIREMKEIRKQIEEHFKGTTLNVNQMS</sequence>
<dbReference type="AlphaFoldDB" id="A0A6H1ZT80"/>
<protein>
    <submittedName>
        <fullName evidence="1">Uncharacterized protein</fullName>
    </submittedName>
</protein>
<proteinExistence type="predicted"/>
<dbReference type="EMBL" id="MT142854">
    <property type="protein sequence ID" value="QJA89574.1"/>
    <property type="molecule type" value="Genomic_DNA"/>
</dbReference>
<dbReference type="EMBL" id="MT142126">
    <property type="protein sequence ID" value="QJA74885.1"/>
    <property type="molecule type" value="Genomic_DNA"/>
</dbReference>
<dbReference type="EMBL" id="MT144849">
    <property type="protein sequence ID" value="QJI00399.1"/>
    <property type="molecule type" value="Genomic_DNA"/>
</dbReference>